<reference evidence="2 3" key="2">
    <citation type="submission" date="2015-05" db="EMBL/GenBank/DDBJ databases">
        <authorList>
            <person name="Morales-Cruz A."/>
            <person name="Amrine K.C."/>
            <person name="Cantu D."/>
        </authorList>
    </citation>
    <scope>NUCLEOTIDE SEQUENCE [LARGE SCALE GENOMIC DNA]</scope>
    <source>
        <strain evidence="2">DA912</strain>
    </source>
</reference>
<dbReference type="EMBL" id="LCUC01000239">
    <property type="protein sequence ID" value="KKY33521.1"/>
    <property type="molecule type" value="Genomic_DNA"/>
</dbReference>
<dbReference type="STRING" id="1214573.A0A0G2FHA9"/>
<accession>A0A0G2FHA9</accession>
<keyword evidence="1" id="KW-0732">Signal</keyword>
<evidence type="ECO:0000313" key="3">
    <source>
        <dbReference type="Proteomes" id="UP000034680"/>
    </source>
</evidence>
<evidence type="ECO:0008006" key="4">
    <source>
        <dbReference type="Google" id="ProtNLM"/>
    </source>
</evidence>
<evidence type="ECO:0000256" key="1">
    <source>
        <dbReference type="SAM" id="SignalP"/>
    </source>
</evidence>
<dbReference type="OrthoDB" id="3552888at2759"/>
<reference evidence="2 3" key="1">
    <citation type="submission" date="2015-05" db="EMBL/GenBank/DDBJ databases">
        <title>Distinctive expansion of gene families associated with plant cell wall degradation and secondary metabolism in the genomes of grapevine trunk pathogens.</title>
        <authorList>
            <person name="Lawrence D.P."/>
            <person name="Travadon R."/>
            <person name="Rolshausen P.E."/>
            <person name="Baumgartner K."/>
        </authorList>
    </citation>
    <scope>NUCLEOTIDE SEQUENCE [LARGE SCALE GENOMIC DNA]</scope>
    <source>
        <strain evidence="2">DA912</strain>
    </source>
</reference>
<sequence length="218" mass="23304">MKYIMLLLAAVMGVMLSHAAPVSDDLDNILANYTIVDLEWVVPINADRNDTVIGTIQDVADHLATVDPEGFAAVNASISEAVAAPSSGLPTVSYSSSGDSPPGQYDPTDYSCNIFKDYASGLRIKFGVEYLRKVKGTPGQGPGPASCGRVSCSYNAAIFWCNDNTEDLVLDTYGRIADGAQDLITDCCFIQDDGSYGVFNGVQRFGGNWNVVVKYKSC</sequence>
<feature type="chain" id="PRO_5002544180" description="Secreted protein" evidence="1">
    <location>
        <begin position="20"/>
        <end position="218"/>
    </location>
</feature>
<evidence type="ECO:0000313" key="2">
    <source>
        <dbReference type="EMBL" id="KKY33521.1"/>
    </source>
</evidence>
<dbReference type="PANTHER" id="PTHR35605:SF1">
    <property type="entry name" value="ECP2 EFFECTOR PROTEIN DOMAIN-CONTAINING PROTEIN-RELATED"/>
    <property type="match status" value="1"/>
</dbReference>
<organism evidence="2 3">
    <name type="scientific">Diaporthe ampelina</name>
    <dbReference type="NCBI Taxonomy" id="1214573"/>
    <lineage>
        <taxon>Eukaryota</taxon>
        <taxon>Fungi</taxon>
        <taxon>Dikarya</taxon>
        <taxon>Ascomycota</taxon>
        <taxon>Pezizomycotina</taxon>
        <taxon>Sordariomycetes</taxon>
        <taxon>Sordariomycetidae</taxon>
        <taxon>Diaporthales</taxon>
        <taxon>Diaporthaceae</taxon>
        <taxon>Diaporthe</taxon>
    </lineage>
</organism>
<protein>
    <recommendedName>
        <fullName evidence="4">Secreted protein</fullName>
    </recommendedName>
</protein>
<dbReference type="PANTHER" id="PTHR35605">
    <property type="entry name" value="ECP2 EFFECTOR PROTEIN DOMAIN-CONTAINING PROTEIN-RELATED"/>
    <property type="match status" value="1"/>
</dbReference>
<comment type="caution">
    <text evidence="2">The sequence shown here is derived from an EMBL/GenBank/DDBJ whole genome shotgun (WGS) entry which is preliminary data.</text>
</comment>
<dbReference type="AlphaFoldDB" id="A0A0G2FHA9"/>
<name>A0A0G2FHA9_9PEZI</name>
<dbReference type="Proteomes" id="UP000034680">
    <property type="component" value="Unassembled WGS sequence"/>
</dbReference>
<proteinExistence type="predicted"/>
<gene>
    <name evidence="2" type="ORF">UCDDA912_g06500</name>
</gene>
<keyword evidence="3" id="KW-1185">Reference proteome</keyword>
<feature type="signal peptide" evidence="1">
    <location>
        <begin position="1"/>
        <end position="19"/>
    </location>
</feature>